<sequence>MKFQVVTAAAALAATAGATPNMQVRQTGNFPGNNTVPDNTPFTILSIRTESELQYASLSASQDGLFLLAQEQGATCPNGEQQNSATFFLSKGELNLYTPSGVTQKFYTDRTIMGDGILQYRTSPGGRETQGSESRGWGFDEYGNLDFIGASLVACPSSNGAYSVWVWTGVANPGGNADCVGVNFRATIINDPVPCTYSYTPANQ</sequence>
<feature type="chain" id="PRO_5015151132" evidence="1">
    <location>
        <begin position="19"/>
        <end position="204"/>
    </location>
</feature>
<dbReference type="EMBL" id="MAVT02000564">
    <property type="protein sequence ID" value="POS74869.1"/>
    <property type="molecule type" value="Genomic_DNA"/>
</dbReference>
<organism evidence="2 3">
    <name type="scientific">Diaporthe helianthi</name>
    <dbReference type="NCBI Taxonomy" id="158607"/>
    <lineage>
        <taxon>Eukaryota</taxon>
        <taxon>Fungi</taxon>
        <taxon>Dikarya</taxon>
        <taxon>Ascomycota</taxon>
        <taxon>Pezizomycotina</taxon>
        <taxon>Sordariomycetes</taxon>
        <taxon>Sordariomycetidae</taxon>
        <taxon>Diaporthales</taxon>
        <taxon>Diaporthaceae</taxon>
        <taxon>Diaporthe</taxon>
    </lineage>
</organism>
<name>A0A2P5HXB1_DIAHE</name>
<keyword evidence="1" id="KW-0732">Signal</keyword>
<evidence type="ECO:0000313" key="3">
    <source>
        <dbReference type="Proteomes" id="UP000094444"/>
    </source>
</evidence>
<dbReference type="OrthoDB" id="4093325at2759"/>
<evidence type="ECO:0000256" key="1">
    <source>
        <dbReference type="SAM" id="SignalP"/>
    </source>
</evidence>
<proteinExistence type="predicted"/>
<dbReference type="InterPro" id="IPR052820">
    <property type="entry name" value="PhiA_domain"/>
</dbReference>
<feature type="signal peptide" evidence="1">
    <location>
        <begin position="1"/>
        <end position="18"/>
    </location>
</feature>
<comment type="caution">
    <text evidence="2">The sequence shown here is derived from an EMBL/GenBank/DDBJ whole genome shotgun (WGS) entry which is preliminary data.</text>
</comment>
<dbReference type="PANTHER" id="PTHR42047">
    <property type="entry name" value="PROTEIN, PUTATIVE (AFU_ORTHOLOGUE AFUA_6G03560)-RELATED"/>
    <property type="match status" value="1"/>
</dbReference>
<dbReference type="Proteomes" id="UP000094444">
    <property type="component" value="Unassembled WGS sequence"/>
</dbReference>
<dbReference type="InParanoid" id="A0A2P5HXB1"/>
<dbReference type="PANTHER" id="PTHR42047:SF1">
    <property type="entry name" value="PROTEIN, PUTATIVE (AFU_ORTHOLOGUE AFUA_6G03560)-RELATED"/>
    <property type="match status" value="1"/>
</dbReference>
<reference evidence="2" key="1">
    <citation type="submission" date="2017-09" db="EMBL/GenBank/DDBJ databases">
        <title>Polyketide synthases of a Diaporthe helianthi virulent isolate.</title>
        <authorList>
            <person name="Baroncelli R."/>
        </authorList>
    </citation>
    <scope>NUCLEOTIDE SEQUENCE [LARGE SCALE GENOMIC DNA]</scope>
    <source>
        <strain evidence="2">7/96</strain>
    </source>
</reference>
<gene>
    <name evidence="2" type="ORF">DHEL01_v206730</name>
</gene>
<dbReference type="AlphaFoldDB" id="A0A2P5HXB1"/>
<accession>A0A2P5HXB1</accession>
<protein>
    <submittedName>
        <fullName evidence="2">Cell wall protein PhiA</fullName>
    </submittedName>
</protein>
<keyword evidence="3" id="KW-1185">Reference proteome</keyword>
<evidence type="ECO:0000313" key="2">
    <source>
        <dbReference type="EMBL" id="POS74869.1"/>
    </source>
</evidence>